<evidence type="ECO:0000313" key="4">
    <source>
        <dbReference type="EMBL" id="PRY52484.1"/>
    </source>
</evidence>
<gene>
    <name evidence="4" type="ORF">BCF74_13313</name>
</gene>
<sequence>MVQRKAFLTSRPTVWSALVPVVAILAGVLFATSGSVAQGRSLRSDGAGLPDLIREQTQDNKRMTNQLNTLTAQVDALTKTSVPGSSEVDELKAKGDAIAAVAGREAVQGPGVEVVLEDSHMPVDQLPEGFTVDDIVVHQQDVQAVVNAFWAGGAEAMMIQDQRIIATSAVRCVGNTLILQGRVYSPPYRIKAIGDPKRLRAILDQSPEIGIYKEYVDAVGLGYEVTTSKKFEFPAFVGSITPDFATVGSE</sequence>
<protein>
    <submittedName>
        <fullName evidence="4">Uncharacterized protein YlxW (UPF0749 family)</fullName>
    </submittedName>
</protein>
<comment type="similarity">
    <text evidence="1">Belongs to the UPF0749 family.</text>
</comment>
<dbReference type="Pfam" id="PF05949">
    <property type="entry name" value="DUF881"/>
    <property type="match status" value="1"/>
</dbReference>
<name>A0A2T0U3J9_9MICO</name>
<organism evidence="4 5">
    <name type="scientific">Knoellia remsis</name>
    <dbReference type="NCBI Taxonomy" id="407159"/>
    <lineage>
        <taxon>Bacteria</taxon>
        <taxon>Bacillati</taxon>
        <taxon>Actinomycetota</taxon>
        <taxon>Actinomycetes</taxon>
        <taxon>Micrococcales</taxon>
        <taxon>Intrasporangiaceae</taxon>
        <taxon>Knoellia</taxon>
    </lineage>
</organism>
<dbReference type="AlphaFoldDB" id="A0A2T0U3J9"/>
<evidence type="ECO:0000256" key="1">
    <source>
        <dbReference type="ARBA" id="ARBA00009108"/>
    </source>
</evidence>
<feature type="coiled-coil region" evidence="2">
    <location>
        <begin position="53"/>
        <end position="80"/>
    </location>
</feature>
<feature type="transmembrane region" description="Helical" evidence="3">
    <location>
        <begin position="12"/>
        <end position="31"/>
    </location>
</feature>
<keyword evidence="5" id="KW-1185">Reference proteome</keyword>
<accession>A0A2T0U3J9</accession>
<dbReference type="Gene3D" id="3.30.70.1880">
    <property type="entry name" value="Protein of unknown function DUF881"/>
    <property type="match status" value="1"/>
</dbReference>
<evidence type="ECO:0000256" key="2">
    <source>
        <dbReference type="SAM" id="Coils"/>
    </source>
</evidence>
<dbReference type="OrthoDB" id="3214641at2"/>
<evidence type="ECO:0000256" key="3">
    <source>
        <dbReference type="SAM" id="Phobius"/>
    </source>
</evidence>
<evidence type="ECO:0000313" key="5">
    <source>
        <dbReference type="Proteomes" id="UP000237822"/>
    </source>
</evidence>
<dbReference type="InterPro" id="IPR010273">
    <property type="entry name" value="DUF881"/>
</dbReference>
<keyword evidence="3" id="KW-0812">Transmembrane</keyword>
<comment type="caution">
    <text evidence="4">The sequence shown here is derived from an EMBL/GenBank/DDBJ whole genome shotgun (WGS) entry which is preliminary data.</text>
</comment>
<keyword evidence="2" id="KW-0175">Coiled coil</keyword>
<dbReference type="Proteomes" id="UP000237822">
    <property type="component" value="Unassembled WGS sequence"/>
</dbReference>
<dbReference type="PANTHER" id="PTHR37313:SF4">
    <property type="entry name" value="CONSERVED MEMBRANE PROTEIN-RELATED"/>
    <property type="match status" value="1"/>
</dbReference>
<dbReference type="RefSeq" id="WP_106298823.1">
    <property type="nucleotide sequence ID" value="NZ_PVTI01000033.1"/>
</dbReference>
<dbReference type="EMBL" id="PVTI01000033">
    <property type="protein sequence ID" value="PRY52484.1"/>
    <property type="molecule type" value="Genomic_DNA"/>
</dbReference>
<keyword evidence="3" id="KW-0472">Membrane</keyword>
<dbReference type="GO" id="GO:0005886">
    <property type="term" value="C:plasma membrane"/>
    <property type="evidence" value="ECO:0007669"/>
    <property type="project" value="TreeGrafter"/>
</dbReference>
<keyword evidence="3" id="KW-1133">Transmembrane helix</keyword>
<reference evidence="4 5" key="1">
    <citation type="submission" date="2018-03" db="EMBL/GenBank/DDBJ databases">
        <title>Genomic Encyclopedia of Archaeal and Bacterial Type Strains, Phase II (KMG-II): from individual species to whole genera.</title>
        <authorList>
            <person name="Goeker M."/>
        </authorList>
    </citation>
    <scope>NUCLEOTIDE SEQUENCE [LARGE SCALE GENOMIC DNA]</scope>
    <source>
        <strain evidence="4 5">ATCC BAA-1496</strain>
    </source>
</reference>
<dbReference type="PANTHER" id="PTHR37313">
    <property type="entry name" value="UPF0749 PROTEIN RV1825"/>
    <property type="match status" value="1"/>
</dbReference>
<proteinExistence type="inferred from homology"/>